<evidence type="ECO:0000256" key="6">
    <source>
        <dbReference type="ARBA" id="ARBA00020337"/>
    </source>
</evidence>
<dbReference type="InterPro" id="IPR039104">
    <property type="entry name" value="6PGL"/>
</dbReference>
<feature type="domain" description="Glucosamine/galactosamine-6-phosphate isomerase" evidence="8">
    <location>
        <begin position="11"/>
        <end position="238"/>
    </location>
</feature>
<dbReference type="EC" id="3.1.1.31" evidence="5 7"/>
<comment type="similarity">
    <text evidence="4 7">Belongs to the glucosamine/galactosamine-6-phosphate isomerase family. 6-phosphogluconolactonase subfamily.</text>
</comment>
<dbReference type="EMBL" id="WBMS02000005">
    <property type="protein sequence ID" value="MWA00357.1"/>
    <property type="molecule type" value="Genomic_DNA"/>
</dbReference>
<dbReference type="CDD" id="cd01400">
    <property type="entry name" value="6PGL"/>
    <property type="match status" value="1"/>
</dbReference>
<name>A0A6I4M8E1_9ACTN</name>
<evidence type="ECO:0000256" key="2">
    <source>
        <dbReference type="ARBA" id="ARBA00002681"/>
    </source>
</evidence>
<dbReference type="InterPro" id="IPR005900">
    <property type="entry name" value="6-phosphogluconolactonase_DevB"/>
</dbReference>
<evidence type="ECO:0000259" key="8">
    <source>
        <dbReference type="Pfam" id="PF01182"/>
    </source>
</evidence>
<comment type="catalytic activity">
    <reaction evidence="1 7">
        <text>6-phospho-D-glucono-1,5-lactone + H2O = 6-phospho-D-gluconate + H(+)</text>
        <dbReference type="Rhea" id="RHEA:12556"/>
        <dbReference type="ChEBI" id="CHEBI:15377"/>
        <dbReference type="ChEBI" id="CHEBI:15378"/>
        <dbReference type="ChEBI" id="CHEBI:57955"/>
        <dbReference type="ChEBI" id="CHEBI:58759"/>
        <dbReference type="EC" id="3.1.1.31"/>
    </reaction>
</comment>
<evidence type="ECO:0000313" key="10">
    <source>
        <dbReference type="Proteomes" id="UP000462055"/>
    </source>
</evidence>
<sequence length="259" mass="27010">MTPPVVLVHRDQDLLAEAAAARLVTRIVDAQAARGSASVVLTGGGVGTAVLAALAATGARDAIDWRRLDVWWGDERFLPTGDPERNETGARAALLDHVDVDPARVHPMPASDGPDGDDVEAAAERYAAELRAAARPEDHGPVPSFDVLMLGVGPDAHVASLFPEMPAVRDERPVVAVHGAPKPPPTRISLTFPSLCAAHEVWVLASGEAKAKAVRLGLSGAGPVRVPCAGARGRQGTLFLLDREAAAELPPEFGRTASP</sequence>
<dbReference type="Proteomes" id="UP000462055">
    <property type="component" value="Unassembled WGS sequence"/>
</dbReference>
<dbReference type="Gene3D" id="3.40.50.1360">
    <property type="match status" value="1"/>
</dbReference>
<dbReference type="InterPro" id="IPR037171">
    <property type="entry name" value="NagB/RpiA_transferase-like"/>
</dbReference>
<dbReference type="PANTHER" id="PTHR11054:SF0">
    <property type="entry name" value="6-PHOSPHOGLUCONOLACTONASE"/>
    <property type="match status" value="1"/>
</dbReference>
<dbReference type="AlphaFoldDB" id="A0A6I4M8E1"/>
<keyword evidence="10" id="KW-1185">Reference proteome</keyword>
<evidence type="ECO:0000256" key="7">
    <source>
        <dbReference type="RuleBase" id="RU365095"/>
    </source>
</evidence>
<protein>
    <recommendedName>
        <fullName evidence="6 7">6-phosphogluconolactonase</fullName>
        <shortName evidence="7">6PGL</shortName>
        <ecNumber evidence="5 7">3.1.1.31</ecNumber>
    </recommendedName>
</protein>
<keyword evidence="7 9" id="KW-0378">Hydrolase</keyword>
<dbReference type="GO" id="GO:0005975">
    <property type="term" value="P:carbohydrate metabolic process"/>
    <property type="evidence" value="ECO:0007669"/>
    <property type="project" value="UniProtKB-UniRule"/>
</dbReference>
<evidence type="ECO:0000256" key="4">
    <source>
        <dbReference type="ARBA" id="ARBA00010662"/>
    </source>
</evidence>
<dbReference type="InterPro" id="IPR006148">
    <property type="entry name" value="Glc/Gal-6P_isomerase"/>
</dbReference>
<comment type="pathway">
    <text evidence="3 7">Carbohydrate degradation; pentose phosphate pathway; D-ribulose 5-phosphate from D-glucose 6-phosphate (oxidative stage): step 2/3.</text>
</comment>
<reference evidence="9" key="1">
    <citation type="submission" date="2019-12" db="EMBL/GenBank/DDBJ databases">
        <title>Actinomadura physcomitrii sp. nov., a novel actinomycete isolated from moss [Physcomitrium sphaericum (Ludw) Fuernr].</title>
        <authorList>
            <person name="Zhuang X."/>
        </authorList>
    </citation>
    <scope>NUCLEOTIDE SEQUENCE [LARGE SCALE GENOMIC DNA]</scope>
    <source>
        <strain evidence="9">LD22</strain>
    </source>
</reference>
<dbReference type="RefSeq" id="WP_151592887.1">
    <property type="nucleotide sequence ID" value="NZ_WBMS02000005.1"/>
</dbReference>
<proteinExistence type="inferred from homology"/>
<dbReference type="NCBIfam" id="TIGR01198">
    <property type="entry name" value="pgl"/>
    <property type="match status" value="1"/>
</dbReference>
<comment type="caution">
    <text evidence="9">The sequence shown here is derived from an EMBL/GenBank/DDBJ whole genome shotgun (WGS) entry which is preliminary data.</text>
</comment>
<comment type="function">
    <text evidence="2 7">Hydrolysis of 6-phosphogluconolactone to 6-phosphogluconate.</text>
</comment>
<dbReference type="GO" id="GO:0006098">
    <property type="term" value="P:pentose-phosphate shunt"/>
    <property type="evidence" value="ECO:0007669"/>
    <property type="project" value="UniProtKB-UniPathway"/>
</dbReference>
<dbReference type="UniPathway" id="UPA00115">
    <property type="reaction ID" value="UER00409"/>
</dbReference>
<gene>
    <name evidence="7 9" type="primary">pgl</name>
    <name evidence="9" type="ORF">F8568_008210</name>
</gene>
<evidence type="ECO:0000256" key="1">
    <source>
        <dbReference type="ARBA" id="ARBA00000832"/>
    </source>
</evidence>
<dbReference type="PANTHER" id="PTHR11054">
    <property type="entry name" value="6-PHOSPHOGLUCONOLACTONASE"/>
    <property type="match status" value="1"/>
</dbReference>
<dbReference type="GO" id="GO:0017057">
    <property type="term" value="F:6-phosphogluconolactonase activity"/>
    <property type="evidence" value="ECO:0007669"/>
    <property type="project" value="UniProtKB-UniRule"/>
</dbReference>
<evidence type="ECO:0000256" key="5">
    <source>
        <dbReference type="ARBA" id="ARBA00013198"/>
    </source>
</evidence>
<dbReference type="Pfam" id="PF01182">
    <property type="entry name" value="Glucosamine_iso"/>
    <property type="match status" value="1"/>
</dbReference>
<dbReference type="SUPFAM" id="SSF100950">
    <property type="entry name" value="NagB/RpiA/CoA transferase-like"/>
    <property type="match status" value="1"/>
</dbReference>
<organism evidence="9 10">
    <name type="scientific">Actinomadura physcomitrii</name>
    <dbReference type="NCBI Taxonomy" id="2650748"/>
    <lineage>
        <taxon>Bacteria</taxon>
        <taxon>Bacillati</taxon>
        <taxon>Actinomycetota</taxon>
        <taxon>Actinomycetes</taxon>
        <taxon>Streptosporangiales</taxon>
        <taxon>Thermomonosporaceae</taxon>
        <taxon>Actinomadura</taxon>
    </lineage>
</organism>
<evidence type="ECO:0000313" key="9">
    <source>
        <dbReference type="EMBL" id="MWA00357.1"/>
    </source>
</evidence>
<evidence type="ECO:0000256" key="3">
    <source>
        <dbReference type="ARBA" id="ARBA00004961"/>
    </source>
</evidence>
<accession>A0A6I4M8E1</accession>